<comment type="caution">
    <text evidence="1">The sequence shown here is derived from an EMBL/GenBank/DDBJ whole genome shotgun (WGS) entry which is preliminary data.</text>
</comment>
<sequence>MRGTQHVGVGGVGLLGRHLVAETFLGHEGRHFGTAAQLVDEVAVQPGLVDLQCGIGEQTVAVEALDVVALEGRTVAPDVDVVFLHGRH</sequence>
<accession>A0A645J4P9</accession>
<dbReference type="AlphaFoldDB" id="A0A645J4P9"/>
<protein>
    <submittedName>
        <fullName evidence="1">Uncharacterized protein</fullName>
    </submittedName>
</protein>
<name>A0A645J4P9_9ZZZZ</name>
<evidence type="ECO:0000313" key="1">
    <source>
        <dbReference type="EMBL" id="MPN54453.1"/>
    </source>
</evidence>
<dbReference type="EMBL" id="VSSQ01122698">
    <property type="protein sequence ID" value="MPN54453.1"/>
    <property type="molecule type" value="Genomic_DNA"/>
</dbReference>
<organism evidence="1">
    <name type="scientific">bioreactor metagenome</name>
    <dbReference type="NCBI Taxonomy" id="1076179"/>
    <lineage>
        <taxon>unclassified sequences</taxon>
        <taxon>metagenomes</taxon>
        <taxon>ecological metagenomes</taxon>
    </lineage>
</organism>
<proteinExistence type="predicted"/>
<reference evidence="1" key="1">
    <citation type="submission" date="2019-08" db="EMBL/GenBank/DDBJ databases">
        <authorList>
            <person name="Kucharzyk K."/>
            <person name="Murdoch R.W."/>
            <person name="Higgins S."/>
            <person name="Loffler F."/>
        </authorList>
    </citation>
    <scope>NUCLEOTIDE SEQUENCE</scope>
</reference>
<gene>
    <name evidence="1" type="ORF">SDC9_202123</name>
</gene>